<feature type="domain" description="MaoC-like" evidence="1">
    <location>
        <begin position="12"/>
        <end position="123"/>
    </location>
</feature>
<keyword evidence="3" id="KW-1185">Reference proteome</keyword>
<dbReference type="InterPro" id="IPR002539">
    <property type="entry name" value="MaoC-like_dom"/>
</dbReference>
<evidence type="ECO:0000313" key="3">
    <source>
        <dbReference type="Proteomes" id="UP000665025"/>
    </source>
</evidence>
<dbReference type="SUPFAM" id="SSF54637">
    <property type="entry name" value="Thioesterase/thiol ester dehydrase-isomerase"/>
    <property type="match status" value="1"/>
</dbReference>
<dbReference type="RefSeq" id="WP_209052212.1">
    <property type="nucleotide sequence ID" value="NZ_CP072425.1"/>
</dbReference>
<organism evidence="2 3">
    <name type="scientific">Pseudoalteromonas viridis</name>
    <dbReference type="NCBI Taxonomy" id="339617"/>
    <lineage>
        <taxon>Bacteria</taxon>
        <taxon>Pseudomonadati</taxon>
        <taxon>Pseudomonadota</taxon>
        <taxon>Gammaproteobacteria</taxon>
        <taxon>Alteromonadales</taxon>
        <taxon>Pseudoalteromonadaceae</taxon>
        <taxon>Pseudoalteromonas</taxon>
    </lineage>
</organism>
<dbReference type="Proteomes" id="UP000665025">
    <property type="component" value="Chromosome 1"/>
</dbReference>
<proteinExistence type="predicted"/>
<dbReference type="EMBL" id="CP072425">
    <property type="protein sequence ID" value="QTL35261.1"/>
    <property type="molecule type" value="Genomic_DNA"/>
</dbReference>
<name>A0ABX7V2Z0_9GAMM</name>
<dbReference type="Gene3D" id="3.10.129.10">
    <property type="entry name" value="Hotdog Thioesterase"/>
    <property type="match status" value="1"/>
</dbReference>
<dbReference type="CDD" id="cd03441">
    <property type="entry name" value="R_hydratase_like"/>
    <property type="match status" value="1"/>
</dbReference>
<protein>
    <submittedName>
        <fullName evidence="2">MaoC family dehydratase</fullName>
    </submittedName>
</protein>
<evidence type="ECO:0000259" key="1">
    <source>
        <dbReference type="Pfam" id="PF01575"/>
    </source>
</evidence>
<dbReference type="InterPro" id="IPR029069">
    <property type="entry name" value="HotDog_dom_sf"/>
</dbReference>
<sequence>MEKQTKSIERATPGVGYEIKQTLNLSERQIIDGAMAIGDRNPIHTDAAHPNTQKFGGLVASGSFVTGVFSALLPSDFINYGPMLGSHMDVKFKAPIRADVDYFMSWVVDSLEYKKSLNGTVYNMVGTVLDGNDKVMVRANASIVLY</sequence>
<accession>A0ABX7V2Z0</accession>
<dbReference type="Pfam" id="PF01575">
    <property type="entry name" value="MaoC_dehydratas"/>
    <property type="match status" value="1"/>
</dbReference>
<evidence type="ECO:0000313" key="2">
    <source>
        <dbReference type="EMBL" id="QTL35261.1"/>
    </source>
</evidence>
<gene>
    <name evidence="2" type="ORF">J5X90_17380</name>
</gene>
<reference evidence="2 3" key="1">
    <citation type="submission" date="2021-03" db="EMBL/GenBank/DDBJ databases">
        <title>Complete Genome of Pseudoalteromonas viridis Strain BBR56, a new biocontrol bacterial candidate.</title>
        <authorList>
            <person name="Handayani D.P."/>
            <person name="Isnansetyo A."/>
            <person name="Istiqomah I."/>
            <person name="Jumina J."/>
        </authorList>
    </citation>
    <scope>NUCLEOTIDE SEQUENCE [LARGE SCALE GENOMIC DNA]</scope>
    <source>
        <strain evidence="2 3">BBR56</strain>
    </source>
</reference>